<dbReference type="KEGG" id="lvs:LOKVESSMR4R_02872"/>
<dbReference type="STRING" id="1122181.GCA_000382265_00280"/>
<organism evidence="2 3">
    <name type="scientific">Yoonia vestfoldensis</name>
    <dbReference type="NCBI Taxonomy" id="245188"/>
    <lineage>
        <taxon>Bacteria</taxon>
        <taxon>Pseudomonadati</taxon>
        <taxon>Pseudomonadota</taxon>
        <taxon>Alphaproteobacteria</taxon>
        <taxon>Rhodobacterales</taxon>
        <taxon>Paracoccaceae</taxon>
        <taxon>Yoonia</taxon>
    </lineage>
</organism>
<reference evidence="2 3" key="1">
    <citation type="submission" date="2017-05" db="EMBL/GenBank/DDBJ databases">
        <title>Genome Sequence of Loktanella vestfoldensis Strain SMR4r Isolated from a Culture of the Diatom Skeletonema marinoi.</title>
        <authorList>
            <person name="Topel M."/>
            <person name="Pinder M.I.M."/>
            <person name="Johansson O.N."/>
            <person name="Kourtchenko O."/>
            <person name="Godhe A."/>
            <person name="Clarke A.K."/>
        </authorList>
    </citation>
    <scope>NUCLEOTIDE SEQUENCE [LARGE SCALE GENOMIC DNA]</scope>
    <source>
        <strain evidence="2 3">SMR4r</strain>
    </source>
</reference>
<sequence>MSDTSQDSTRSTLVASLFLDHPASVNETYLGHMRFALGFAFWLGVAALAALVHAFIPALCETTASRILKRLHARIMDRH</sequence>
<dbReference type="OrthoDB" id="7652114at2"/>
<dbReference type="AlphaFoldDB" id="A0A1Y0EEY0"/>
<keyword evidence="3" id="KW-1185">Reference proteome</keyword>
<dbReference type="RefSeq" id="WP_087209683.1">
    <property type="nucleotide sequence ID" value="NZ_CP021431.1"/>
</dbReference>
<keyword evidence="1" id="KW-0472">Membrane</keyword>
<name>A0A1Y0EEY0_9RHOB</name>
<evidence type="ECO:0000313" key="3">
    <source>
        <dbReference type="Proteomes" id="UP000195273"/>
    </source>
</evidence>
<dbReference type="Pfam" id="PF19883">
    <property type="entry name" value="DUF6356"/>
    <property type="match status" value="1"/>
</dbReference>
<keyword evidence="1" id="KW-1133">Transmembrane helix</keyword>
<gene>
    <name evidence="2" type="ORF">LOKVESSMR4R_02872</name>
</gene>
<dbReference type="Proteomes" id="UP000195273">
    <property type="component" value="Chromosome"/>
</dbReference>
<evidence type="ECO:0008006" key="4">
    <source>
        <dbReference type="Google" id="ProtNLM"/>
    </source>
</evidence>
<feature type="transmembrane region" description="Helical" evidence="1">
    <location>
        <begin position="39"/>
        <end position="60"/>
    </location>
</feature>
<evidence type="ECO:0000313" key="2">
    <source>
        <dbReference type="EMBL" id="ARU02163.1"/>
    </source>
</evidence>
<accession>A0A1Y0EEY0</accession>
<proteinExistence type="predicted"/>
<dbReference type="EMBL" id="CP021431">
    <property type="protein sequence ID" value="ARU02163.1"/>
    <property type="molecule type" value="Genomic_DNA"/>
</dbReference>
<keyword evidence="1" id="KW-0812">Transmembrane</keyword>
<evidence type="ECO:0000256" key="1">
    <source>
        <dbReference type="SAM" id="Phobius"/>
    </source>
</evidence>
<protein>
    <recommendedName>
        <fullName evidence="4">Capsule biosynthesis protein</fullName>
    </recommendedName>
</protein>
<dbReference type="InterPro" id="IPR045936">
    <property type="entry name" value="DUF6356"/>
</dbReference>